<feature type="compositionally biased region" description="Polar residues" evidence="1">
    <location>
        <begin position="48"/>
        <end position="61"/>
    </location>
</feature>
<dbReference type="EMBL" id="MHUS01000038">
    <property type="protein sequence ID" value="OHA80023.1"/>
    <property type="molecule type" value="Genomic_DNA"/>
</dbReference>
<proteinExistence type="predicted"/>
<evidence type="ECO:0000313" key="4">
    <source>
        <dbReference type="Proteomes" id="UP000176997"/>
    </source>
</evidence>
<evidence type="ECO:0000313" key="3">
    <source>
        <dbReference type="EMBL" id="OHA80023.1"/>
    </source>
</evidence>
<keyword evidence="2" id="KW-0812">Transmembrane</keyword>
<feature type="region of interest" description="Disordered" evidence="1">
    <location>
        <begin position="48"/>
        <end position="69"/>
    </location>
</feature>
<protein>
    <submittedName>
        <fullName evidence="3">Uncharacterized protein</fullName>
    </submittedName>
</protein>
<gene>
    <name evidence="3" type="ORF">A2675_00630</name>
</gene>
<evidence type="ECO:0000256" key="1">
    <source>
        <dbReference type="SAM" id="MobiDB-lite"/>
    </source>
</evidence>
<keyword evidence="2" id="KW-1133">Transmembrane helix</keyword>
<feature type="transmembrane region" description="Helical" evidence="2">
    <location>
        <begin position="20"/>
        <end position="38"/>
    </location>
</feature>
<dbReference type="STRING" id="1802723.A2675_00630"/>
<keyword evidence="2" id="KW-0472">Membrane</keyword>
<organism evidence="3 4">
    <name type="scientific">Candidatus Yonathbacteria bacterium RIFCSPHIGHO2_01_FULL_51_10</name>
    <dbReference type="NCBI Taxonomy" id="1802723"/>
    <lineage>
        <taxon>Bacteria</taxon>
        <taxon>Candidatus Yonathiibacteriota</taxon>
    </lineage>
</organism>
<sequence>MVLLGVLVMVLPFLGLPGWMKTILFVVLGFVVAVVSYFSGVAHRSGDMTTPLHSSSVQNQAHDGVHPQA</sequence>
<dbReference type="AlphaFoldDB" id="A0A1G2S4L7"/>
<evidence type="ECO:0000256" key="2">
    <source>
        <dbReference type="SAM" id="Phobius"/>
    </source>
</evidence>
<name>A0A1G2S4L7_9BACT</name>
<accession>A0A1G2S4L7</accession>
<dbReference type="Proteomes" id="UP000176997">
    <property type="component" value="Unassembled WGS sequence"/>
</dbReference>
<reference evidence="3 4" key="1">
    <citation type="journal article" date="2016" name="Nat. Commun.">
        <title>Thousands of microbial genomes shed light on interconnected biogeochemical processes in an aquifer system.</title>
        <authorList>
            <person name="Anantharaman K."/>
            <person name="Brown C.T."/>
            <person name="Hug L.A."/>
            <person name="Sharon I."/>
            <person name="Castelle C.J."/>
            <person name="Probst A.J."/>
            <person name="Thomas B.C."/>
            <person name="Singh A."/>
            <person name="Wilkins M.J."/>
            <person name="Karaoz U."/>
            <person name="Brodie E.L."/>
            <person name="Williams K.H."/>
            <person name="Hubbard S.S."/>
            <person name="Banfield J.F."/>
        </authorList>
    </citation>
    <scope>NUCLEOTIDE SEQUENCE [LARGE SCALE GENOMIC DNA]</scope>
</reference>
<comment type="caution">
    <text evidence="3">The sequence shown here is derived from an EMBL/GenBank/DDBJ whole genome shotgun (WGS) entry which is preliminary data.</text>
</comment>